<evidence type="ECO:0000256" key="1">
    <source>
        <dbReference type="ARBA" id="ARBA00004282"/>
    </source>
</evidence>
<dbReference type="GO" id="GO:0008013">
    <property type="term" value="F:beta-catenin binding"/>
    <property type="evidence" value="ECO:0007669"/>
    <property type="project" value="Ensembl"/>
</dbReference>
<keyword evidence="5" id="KW-0965">Cell junction</keyword>
<feature type="region of interest" description="Disordered" evidence="7">
    <location>
        <begin position="705"/>
        <end position="741"/>
    </location>
</feature>
<feature type="repeat" description="ARM" evidence="6">
    <location>
        <begin position="555"/>
        <end position="592"/>
    </location>
</feature>
<evidence type="ECO:0000256" key="4">
    <source>
        <dbReference type="ARBA" id="ARBA00022889"/>
    </source>
</evidence>
<dbReference type="InterPro" id="IPR016024">
    <property type="entry name" value="ARM-type_fold"/>
</dbReference>
<protein>
    <submittedName>
        <fullName evidence="8">Catenin delta 2</fullName>
    </submittedName>
</protein>
<dbReference type="Proteomes" id="UP000233140">
    <property type="component" value="Unassembled WGS sequence"/>
</dbReference>
<sequence length="873" mass="96429">MSSISSAEEQFHWQSQDGQKDIEDELTTGLELVDSCIRSLQESGILDPQDYSTGETGSRASYSSQHGHLGPELRALQSPEHHIDPIYEDRVYQKPPMRSLSQSQGDPLPPAHTGTYRTSTAPSSPGVDSVPLQRTGSQHGPQNAAAATFQRASYAAGPASNYADPYRQLQYCPSVESPYSKSGPALPPEGTLARSPSIDSIQKDPREFGWRDPELPEVIQMLQHQFPSVQSNAAAYLQHLCFGDNKIKAEIRRQGGIQLLVDLLDHRMTEVHRSACGALRNLVYGKANDDNKIALKNCGGIPALVRLLRKTTDLEIRELVTGVLWNLSSCDALKMPIIQDALAVLTNAVIIPHSGWENSPLQDDRKIQLHSSQVLRNATGCLRNVSSAGEEARRRMRECDGLTDALLYVIQSALGSSEIDSKTVENCVCILRNLSYRLAAETSQGQHMGTDELDGLLCGEANGKDAESSGCWGKKKKKKKSQDQWDGVGPLPDCAEPPKGIQMLWHPSIVKPYLTLLSECSNPDTLEGAAGALQNLAAGSWKWSVYIRAAVRKEKGLPILVELLRIDNDRVVCAVATALRNMALDVRNKELIGKYAMRDLVHRLPGGNNSNNTASKAMSDDTVTAVCCTLHEVITKNMENAKALRDAGGIEKLVGISKSKGDKHSPKVVKAASQVLNSMWQYRDLRSLYKKDGWSQYHFVASSSTIERDRQRPYSSSRTPSISPVRVSPNNRSASAPASPREMISLKERKTDYECTGGNATYHQNTGISTLYRNSYGAPTEDIKHNQVSAQPVPQEPSRKDYETYQPFQNSTRNYDESFFEDQVHHRPPASEYTMHLGLKSTGNYVDFYSAARPYSELNYETSHYPASPDSWV</sequence>
<feature type="compositionally biased region" description="Basic and acidic residues" evidence="7">
    <location>
        <begin position="79"/>
        <end position="92"/>
    </location>
</feature>
<evidence type="ECO:0000256" key="7">
    <source>
        <dbReference type="SAM" id="MobiDB-lite"/>
    </source>
</evidence>
<dbReference type="SUPFAM" id="SSF48371">
    <property type="entry name" value="ARM repeat"/>
    <property type="match status" value="1"/>
</dbReference>
<dbReference type="Ensembl" id="ENSMLET00000004155.1">
    <property type="protein sequence ID" value="ENSMLEP00000000970.1"/>
    <property type="gene ID" value="ENSMLEG00000003603.1"/>
</dbReference>
<dbReference type="GO" id="GO:0043204">
    <property type="term" value="C:perikaryon"/>
    <property type="evidence" value="ECO:0007669"/>
    <property type="project" value="Ensembl"/>
</dbReference>
<evidence type="ECO:0000256" key="3">
    <source>
        <dbReference type="ARBA" id="ARBA00022737"/>
    </source>
</evidence>
<feature type="region of interest" description="Disordered" evidence="7">
    <location>
        <begin position="41"/>
        <end position="146"/>
    </location>
</feature>
<dbReference type="FunFam" id="1.25.10.10:FF:001160">
    <property type="entry name" value="Catenin delta 2"/>
    <property type="match status" value="1"/>
</dbReference>
<feature type="compositionally biased region" description="Polar residues" evidence="7">
    <location>
        <begin position="1"/>
        <end position="17"/>
    </location>
</feature>
<dbReference type="PANTHER" id="PTHR10372">
    <property type="entry name" value="PLAKOPHILLIN-RELATED"/>
    <property type="match status" value="1"/>
</dbReference>
<dbReference type="GO" id="GO:0098609">
    <property type="term" value="P:cell-cell adhesion"/>
    <property type="evidence" value="ECO:0007669"/>
    <property type="project" value="InterPro"/>
</dbReference>
<dbReference type="Pfam" id="PF00514">
    <property type="entry name" value="Arm"/>
    <property type="match status" value="4"/>
</dbReference>
<dbReference type="PROSITE" id="PS50176">
    <property type="entry name" value="ARM_REPEAT"/>
    <property type="match status" value="3"/>
</dbReference>
<organism evidence="8 9">
    <name type="scientific">Mandrillus leucophaeus</name>
    <name type="common">Drill</name>
    <name type="synonym">Papio leucophaeus</name>
    <dbReference type="NCBI Taxonomy" id="9568"/>
    <lineage>
        <taxon>Eukaryota</taxon>
        <taxon>Metazoa</taxon>
        <taxon>Chordata</taxon>
        <taxon>Craniata</taxon>
        <taxon>Vertebrata</taxon>
        <taxon>Euteleostomi</taxon>
        <taxon>Mammalia</taxon>
        <taxon>Eutheria</taxon>
        <taxon>Euarchontoglires</taxon>
        <taxon>Primates</taxon>
        <taxon>Haplorrhini</taxon>
        <taxon>Catarrhini</taxon>
        <taxon>Cercopithecidae</taxon>
        <taxon>Cercopithecinae</taxon>
        <taxon>Mandrillus</taxon>
    </lineage>
</organism>
<gene>
    <name evidence="8" type="primary">CTNND2</name>
</gene>
<comment type="subcellular location">
    <subcellularLocation>
        <location evidence="1">Cell junction</location>
    </subcellularLocation>
</comment>
<dbReference type="Gene3D" id="1.25.10.10">
    <property type="entry name" value="Leucine-rich Repeat Variant"/>
    <property type="match status" value="1"/>
</dbReference>
<dbReference type="GO" id="GO:0060828">
    <property type="term" value="P:regulation of canonical Wnt signaling pathway"/>
    <property type="evidence" value="ECO:0007669"/>
    <property type="project" value="Ensembl"/>
</dbReference>
<dbReference type="GO" id="GO:0005634">
    <property type="term" value="C:nucleus"/>
    <property type="evidence" value="ECO:0007669"/>
    <property type="project" value="TreeGrafter"/>
</dbReference>
<feature type="compositionally biased region" description="Polar residues" evidence="7">
    <location>
        <begin position="713"/>
        <end position="722"/>
    </location>
</feature>
<dbReference type="InterPro" id="IPR000225">
    <property type="entry name" value="Armadillo"/>
</dbReference>
<dbReference type="GeneTree" id="ENSGT00940000154952"/>
<dbReference type="AlphaFoldDB" id="A0A2K5XCG3"/>
<keyword evidence="4" id="KW-0130">Cell adhesion</keyword>
<evidence type="ECO:0000256" key="2">
    <source>
        <dbReference type="ARBA" id="ARBA00005462"/>
    </source>
</evidence>
<feature type="compositionally biased region" description="Polar residues" evidence="7">
    <location>
        <begin position="50"/>
        <end position="66"/>
    </location>
</feature>
<dbReference type="GO" id="GO:0014069">
    <property type="term" value="C:postsynaptic density"/>
    <property type="evidence" value="ECO:0007669"/>
    <property type="project" value="TreeGrafter"/>
</dbReference>
<reference evidence="8" key="1">
    <citation type="submission" date="2025-08" db="UniProtKB">
        <authorList>
            <consortium name="Ensembl"/>
        </authorList>
    </citation>
    <scope>IDENTIFICATION</scope>
</reference>
<feature type="repeat" description="ARM" evidence="6">
    <location>
        <begin position="255"/>
        <end position="288"/>
    </location>
</feature>
<dbReference type="SMART" id="SM00185">
    <property type="entry name" value="ARM"/>
    <property type="match status" value="7"/>
</dbReference>
<dbReference type="FunFam" id="1.25.10.10:FF:001123">
    <property type="entry name" value="Catenin (cadherin-associated protein), delta 2a"/>
    <property type="match status" value="1"/>
</dbReference>
<dbReference type="GO" id="GO:0005886">
    <property type="term" value="C:plasma membrane"/>
    <property type="evidence" value="ECO:0007669"/>
    <property type="project" value="TreeGrafter"/>
</dbReference>
<reference evidence="8" key="2">
    <citation type="submission" date="2025-09" db="UniProtKB">
        <authorList>
            <consortium name="Ensembl"/>
        </authorList>
    </citation>
    <scope>IDENTIFICATION</scope>
</reference>
<name>A0A2K5XCG3_MANLE</name>
<evidence type="ECO:0000256" key="5">
    <source>
        <dbReference type="ARBA" id="ARBA00022949"/>
    </source>
</evidence>
<proteinExistence type="inferred from homology"/>
<evidence type="ECO:0000313" key="9">
    <source>
        <dbReference type="Proteomes" id="UP000233140"/>
    </source>
</evidence>
<keyword evidence="9" id="KW-1185">Reference proteome</keyword>
<feature type="compositionally biased region" description="Polar residues" evidence="7">
    <location>
        <begin position="132"/>
        <end position="141"/>
    </location>
</feature>
<dbReference type="GO" id="GO:0005912">
    <property type="term" value="C:adherens junction"/>
    <property type="evidence" value="ECO:0007669"/>
    <property type="project" value="TreeGrafter"/>
</dbReference>
<accession>A0A2K5XCG3</accession>
<feature type="region of interest" description="Disordered" evidence="7">
    <location>
        <begin position="1"/>
        <end position="26"/>
    </location>
</feature>
<dbReference type="STRING" id="9568.ENSMLEP00000000970"/>
<feature type="compositionally biased region" description="Low complexity" evidence="7">
    <location>
        <begin position="728"/>
        <end position="741"/>
    </location>
</feature>
<dbReference type="OMA" id="RSLYKKX"/>
<feature type="region of interest" description="Disordered" evidence="7">
    <location>
        <begin position="177"/>
        <end position="202"/>
    </location>
</feature>
<dbReference type="InterPro" id="IPR011989">
    <property type="entry name" value="ARM-like"/>
</dbReference>
<keyword evidence="3" id="KW-0677">Repeat</keyword>
<evidence type="ECO:0000313" key="8">
    <source>
        <dbReference type="Ensembl" id="ENSMLEP00000000970.1"/>
    </source>
</evidence>
<feature type="repeat" description="ARM" evidence="6">
    <location>
        <begin position="299"/>
        <end position="342"/>
    </location>
</feature>
<comment type="similarity">
    <text evidence="2">Belongs to the beta-catenin family.</text>
</comment>
<dbReference type="InterPro" id="IPR028435">
    <property type="entry name" value="Plakophilin/d_Catenin"/>
</dbReference>
<dbReference type="PANTHER" id="PTHR10372:SF9">
    <property type="entry name" value="CATENIN DELTA-2"/>
    <property type="match status" value="1"/>
</dbReference>
<evidence type="ECO:0000256" key="6">
    <source>
        <dbReference type="PROSITE-ProRule" id="PRU00259"/>
    </source>
</evidence>
<dbReference type="GO" id="GO:0060997">
    <property type="term" value="P:dendritic spine morphogenesis"/>
    <property type="evidence" value="ECO:0007669"/>
    <property type="project" value="Ensembl"/>
</dbReference>
<dbReference type="GO" id="GO:0005737">
    <property type="term" value="C:cytoplasm"/>
    <property type="evidence" value="ECO:0007669"/>
    <property type="project" value="TreeGrafter"/>
</dbReference>